<evidence type="ECO:0000313" key="1">
    <source>
        <dbReference type="EMBL" id="KAF7276326.1"/>
    </source>
</evidence>
<keyword evidence="2" id="KW-1185">Reference proteome</keyword>
<gene>
    <name evidence="1" type="ORF">GWI33_010471</name>
</gene>
<accession>A0A834M922</accession>
<reference evidence="1" key="1">
    <citation type="submission" date="2020-08" db="EMBL/GenBank/DDBJ databases">
        <title>Genome sequencing and assembly of the red palm weevil Rhynchophorus ferrugineus.</title>
        <authorList>
            <person name="Dias G.B."/>
            <person name="Bergman C.M."/>
            <person name="Manee M."/>
        </authorList>
    </citation>
    <scope>NUCLEOTIDE SEQUENCE</scope>
    <source>
        <strain evidence="1">AA-2017</strain>
        <tissue evidence="1">Whole larva</tissue>
    </source>
</reference>
<dbReference type="EMBL" id="JAACXV010007384">
    <property type="protein sequence ID" value="KAF7276326.1"/>
    <property type="molecule type" value="Genomic_DNA"/>
</dbReference>
<dbReference type="AlphaFoldDB" id="A0A834M922"/>
<feature type="non-terminal residue" evidence="1">
    <location>
        <position position="1"/>
    </location>
</feature>
<protein>
    <submittedName>
        <fullName evidence="1">Uncharacterized protein</fullName>
    </submittedName>
</protein>
<proteinExistence type="predicted"/>
<organism evidence="1 2">
    <name type="scientific">Rhynchophorus ferrugineus</name>
    <name type="common">Red palm weevil</name>
    <name type="synonym">Curculio ferrugineus</name>
    <dbReference type="NCBI Taxonomy" id="354439"/>
    <lineage>
        <taxon>Eukaryota</taxon>
        <taxon>Metazoa</taxon>
        <taxon>Ecdysozoa</taxon>
        <taxon>Arthropoda</taxon>
        <taxon>Hexapoda</taxon>
        <taxon>Insecta</taxon>
        <taxon>Pterygota</taxon>
        <taxon>Neoptera</taxon>
        <taxon>Endopterygota</taxon>
        <taxon>Coleoptera</taxon>
        <taxon>Polyphaga</taxon>
        <taxon>Cucujiformia</taxon>
        <taxon>Curculionidae</taxon>
        <taxon>Dryophthorinae</taxon>
        <taxon>Rhynchophorus</taxon>
    </lineage>
</organism>
<sequence>YLTDTLITTEPASTISRLEEMIGKLMKYNMWYSMSTMMNLLMNLQLFDISKCNATSEFNF</sequence>
<name>A0A834M922_RHYFE</name>
<comment type="caution">
    <text evidence="1">The sequence shown here is derived from an EMBL/GenBank/DDBJ whole genome shotgun (WGS) entry which is preliminary data.</text>
</comment>
<dbReference type="Proteomes" id="UP000625711">
    <property type="component" value="Unassembled WGS sequence"/>
</dbReference>
<evidence type="ECO:0000313" key="2">
    <source>
        <dbReference type="Proteomes" id="UP000625711"/>
    </source>
</evidence>